<organism evidence="1 2">
    <name type="scientific">Colletotrichum incanum</name>
    <name type="common">Soybean anthracnose fungus</name>
    <dbReference type="NCBI Taxonomy" id="1573173"/>
    <lineage>
        <taxon>Eukaryota</taxon>
        <taxon>Fungi</taxon>
        <taxon>Dikarya</taxon>
        <taxon>Ascomycota</taxon>
        <taxon>Pezizomycotina</taxon>
        <taxon>Sordariomycetes</taxon>
        <taxon>Hypocreomycetidae</taxon>
        <taxon>Glomerellales</taxon>
        <taxon>Glomerellaceae</taxon>
        <taxon>Colletotrichum</taxon>
        <taxon>Colletotrichum spaethianum species complex</taxon>
    </lineage>
</organism>
<dbReference type="EMBL" id="LFIW01002895">
    <property type="protein sequence ID" value="KZL63097.1"/>
    <property type="molecule type" value="Genomic_DNA"/>
</dbReference>
<accession>A0A166L4K3</accession>
<evidence type="ECO:0000313" key="2">
    <source>
        <dbReference type="Proteomes" id="UP000076584"/>
    </source>
</evidence>
<reference evidence="1 2" key="1">
    <citation type="submission" date="2015-06" db="EMBL/GenBank/DDBJ databases">
        <title>Survival trade-offs in plant roots during colonization by closely related pathogenic and mutualistic fungi.</title>
        <authorList>
            <person name="Hacquard S."/>
            <person name="Kracher B."/>
            <person name="Hiruma K."/>
            <person name="Weinman A."/>
            <person name="Muench P."/>
            <person name="Garrido Oter R."/>
            <person name="Ver Loren van Themaat E."/>
            <person name="Dallerey J.-F."/>
            <person name="Damm U."/>
            <person name="Henrissat B."/>
            <person name="Lespinet O."/>
            <person name="Thon M."/>
            <person name="Kemen E."/>
            <person name="McHardy A.C."/>
            <person name="Schulze-Lefert P."/>
            <person name="O'Connell R.J."/>
        </authorList>
    </citation>
    <scope>NUCLEOTIDE SEQUENCE [LARGE SCALE GENOMIC DNA]</scope>
    <source>
        <strain evidence="1 2">MAFF 238704</strain>
    </source>
</reference>
<name>A0A166L4K3_COLIC</name>
<protein>
    <submittedName>
        <fullName evidence="1">Uncharacterized protein</fullName>
    </submittedName>
</protein>
<gene>
    <name evidence="1" type="ORF">CI238_13033</name>
</gene>
<keyword evidence="2" id="KW-1185">Reference proteome</keyword>
<sequence length="85" mass="9648">MPYTRCFRAKTVCRFGEGSSRYRSCIKAKKPCDSVLVASTHKKEEAAGKELLRLHEELAQLQSLIATAAGRLSRIQKTQKLIRKR</sequence>
<evidence type="ECO:0000313" key="1">
    <source>
        <dbReference type="EMBL" id="KZL63097.1"/>
    </source>
</evidence>
<proteinExistence type="predicted"/>
<dbReference type="Proteomes" id="UP000076584">
    <property type="component" value="Unassembled WGS sequence"/>
</dbReference>
<comment type="caution">
    <text evidence="1">The sequence shown here is derived from an EMBL/GenBank/DDBJ whole genome shotgun (WGS) entry which is preliminary data.</text>
</comment>
<dbReference type="AlphaFoldDB" id="A0A166L4K3"/>